<dbReference type="EMBL" id="UINC01141013">
    <property type="protein sequence ID" value="SVD28502.1"/>
    <property type="molecule type" value="Genomic_DNA"/>
</dbReference>
<proteinExistence type="predicted"/>
<evidence type="ECO:0008006" key="2">
    <source>
        <dbReference type="Google" id="ProtNLM"/>
    </source>
</evidence>
<protein>
    <recommendedName>
        <fullName evidence="2">Tripartite tricarboxylate transporter substrate binding protein</fullName>
    </recommendedName>
</protein>
<reference evidence="1" key="1">
    <citation type="submission" date="2018-05" db="EMBL/GenBank/DDBJ databases">
        <authorList>
            <person name="Lanie J.A."/>
            <person name="Ng W.-L."/>
            <person name="Kazmierczak K.M."/>
            <person name="Andrzejewski T.M."/>
            <person name="Davidsen T.M."/>
            <person name="Wayne K.J."/>
            <person name="Tettelin H."/>
            <person name="Glass J.I."/>
            <person name="Rusch D."/>
            <person name="Podicherti R."/>
            <person name="Tsui H.-C.T."/>
            <person name="Winkler M.E."/>
        </authorList>
    </citation>
    <scope>NUCLEOTIDE SEQUENCE</scope>
</reference>
<gene>
    <name evidence="1" type="ORF">METZ01_LOCUS381356</name>
</gene>
<sequence length="51" mass="5212">MKTLIKIISSIFLFSAISTSAFAIDKLHFVVPGGAGGGWDGCARGTGEALV</sequence>
<organism evidence="1">
    <name type="scientific">marine metagenome</name>
    <dbReference type="NCBI Taxonomy" id="408172"/>
    <lineage>
        <taxon>unclassified sequences</taxon>
        <taxon>metagenomes</taxon>
        <taxon>ecological metagenomes</taxon>
    </lineage>
</organism>
<evidence type="ECO:0000313" key="1">
    <source>
        <dbReference type="EMBL" id="SVD28502.1"/>
    </source>
</evidence>
<name>A0A382U3G0_9ZZZZ</name>
<feature type="non-terminal residue" evidence="1">
    <location>
        <position position="51"/>
    </location>
</feature>
<dbReference type="AlphaFoldDB" id="A0A382U3G0"/>
<accession>A0A382U3G0</accession>